<dbReference type="RefSeq" id="WP_115716492.1">
    <property type="nucleotide sequence ID" value="NZ_AP019695.1"/>
</dbReference>
<proteinExistence type="predicted"/>
<sequence length="202" mass="22874">MKKTIITISRQFGSGGREVGEKLAKDLGIPFYDKELIEIAAKESGMDPELFVEDDTRTSLGFHLIGALGYSLGGPLSTITELSLNDRLYLVQSQVIEQVAQEGPCVIVGRCADYVLSDRDDVLNVYIHANMNDRIKRAVHSYEVDERNVEDSIHKIDKRRANYYEYYTDRKWGRAENYDLSINTSTFDVDGAVQIIKDVIKD</sequence>
<dbReference type="AlphaFoldDB" id="A0A6N4TJL2"/>
<keyword evidence="2" id="KW-1185">Reference proteome</keyword>
<dbReference type="SUPFAM" id="SSF52540">
    <property type="entry name" value="P-loop containing nucleoside triphosphate hydrolases"/>
    <property type="match status" value="1"/>
</dbReference>
<dbReference type="Proteomes" id="UP000464754">
    <property type="component" value="Chromosome"/>
</dbReference>
<evidence type="ECO:0000313" key="1">
    <source>
        <dbReference type="EMBL" id="BBK23018.1"/>
    </source>
</evidence>
<keyword evidence="1" id="KW-0418">Kinase</keyword>
<organism evidence="1 2">
    <name type="scientific">Amedibacterium intestinale</name>
    <dbReference type="NCBI Taxonomy" id="2583452"/>
    <lineage>
        <taxon>Bacteria</taxon>
        <taxon>Bacillati</taxon>
        <taxon>Bacillota</taxon>
        <taxon>Erysipelotrichia</taxon>
        <taxon>Erysipelotrichales</taxon>
        <taxon>Erysipelotrichaceae</taxon>
        <taxon>Amedibacterium</taxon>
    </lineage>
</organism>
<dbReference type="EMBL" id="AP019695">
    <property type="protein sequence ID" value="BBK23018.1"/>
    <property type="molecule type" value="Genomic_DNA"/>
</dbReference>
<protein>
    <submittedName>
        <fullName evidence="1">Cytidylate kinase</fullName>
    </submittedName>
</protein>
<dbReference type="GO" id="GO:0016301">
    <property type="term" value="F:kinase activity"/>
    <property type="evidence" value="ECO:0007669"/>
    <property type="project" value="UniProtKB-KW"/>
</dbReference>
<reference evidence="2" key="1">
    <citation type="submission" date="2019-05" db="EMBL/GenBank/DDBJ databases">
        <title>Complete genome sequencing of Absiella argi strain JCM 30884.</title>
        <authorList>
            <person name="Sakamoto M."/>
            <person name="Murakami T."/>
            <person name="Mori H."/>
        </authorList>
    </citation>
    <scope>NUCLEOTIDE SEQUENCE [LARGE SCALE GENOMIC DNA]</scope>
    <source>
        <strain evidence="2">JCM 30884</strain>
    </source>
</reference>
<accession>A0A6N4TJL2</accession>
<gene>
    <name evidence="1" type="ORF">Aargi30884_19210</name>
</gene>
<dbReference type="Gene3D" id="3.40.50.300">
    <property type="entry name" value="P-loop containing nucleotide triphosphate hydrolases"/>
    <property type="match status" value="1"/>
</dbReference>
<dbReference type="Pfam" id="PF13189">
    <property type="entry name" value="Cytidylate_kin2"/>
    <property type="match status" value="1"/>
</dbReference>
<dbReference type="KEGG" id="aarg:Aargi30884_19210"/>
<evidence type="ECO:0000313" key="2">
    <source>
        <dbReference type="Proteomes" id="UP000464754"/>
    </source>
</evidence>
<name>A0A6N4TJL2_9FIRM</name>
<dbReference type="InterPro" id="IPR027417">
    <property type="entry name" value="P-loop_NTPase"/>
</dbReference>
<keyword evidence="1" id="KW-0808">Transferase</keyword>